<dbReference type="Proteomes" id="UP000252415">
    <property type="component" value="Unassembled WGS sequence"/>
</dbReference>
<feature type="transmembrane region" description="Helical" evidence="1">
    <location>
        <begin position="60"/>
        <end position="77"/>
    </location>
</feature>
<evidence type="ECO:0000313" key="3">
    <source>
        <dbReference type="Proteomes" id="UP000252415"/>
    </source>
</evidence>
<proteinExistence type="predicted"/>
<feature type="transmembrane region" description="Helical" evidence="1">
    <location>
        <begin position="126"/>
        <end position="146"/>
    </location>
</feature>
<keyword evidence="3" id="KW-1185">Reference proteome</keyword>
<dbReference type="EMBL" id="QPJD01000007">
    <property type="protein sequence ID" value="RCW47882.1"/>
    <property type="molecule type" value="Genomic_DNA"/>
</dbReference>
<feature type="transmembrane region" description="Helical" evidence="1">
    <location>
        <begin position="28"/>
        <end position="48"/>
    </location>
</feature>
<feature type="transmembrane region" description="Helical" evidence="1">
    <location>
        <begin position="97"/>
        <end position="114"/>
    </location>
</feature>
<gene>
    <name evidence="2" type="ORF">DFP97_10782</name>
</gene>
<keyword evidence="1" id="KW-0812">Transmembrane</keyword>
<feature type="transmembrane region" description="Helical" evidence="1">
    <location>
        <begin position="255"/>
        <end position="275"/>
    </location>
</feature>
<sequence>MFDLIIIGLLLLLLIIRIIKTKTFTTSVLFLVVLSYIVIYLVPTLNYQDLSIDRQSLMKFYLLFLVALFSLIMGFTWKNKLLNSNLQRIKRNQNQSYWIYFITAIILKIAIINFSSYSENNIVKGLVFIMDDISTIFFFGFIYAFFMNGKKTNYIIKSLIIVIFYGLFYMADVINSLKGEEYSRYNLLLAIIIIFVFLLENVKRKLRFSTIAIASCVVIILSFQILNRGDMLILKHGTDTINALQFNVTNYKPFLILYNLGFYMIAIPLGIKPLYYTANGQYMLDILGYSSYQVASYPFGIGITGVVDSYWNWGILGVIFFFYCAGFYLKILRNNAIKYNSSFLYGIYILQVCKLFLLFRLDFSFFFGRLIVILPVLYYITRRFANENKHNKFE</sequence>
<dbReference type="AlphaFoldDB" id="A0A368W1T7"/>
<feature type="transmembrane region" description="Helical" evidence="1">
    <location>
        <begin position="206"/>
        <end position="226"/>
    </location>
</feature>
<keyword evidence="1" id="KW-0472">Membrane</keyword>
<feature type="transmembrane region" description="Helical" evidence="1">
    <location>
        <begin position="182"/>
        <end position="200"/>
    </location>
</feature>
<evidence type="ECO:0008006" key="4">
    <source>
        <dbReference type="Google" id="ProtNLM"/>
    </source>
</evidence>
<organism evidence="2 3">
    <name type="scientific">Paenibacillus prosopidis</name>
    <dbReference type="NCBI Taxonomy" id="630520"/>
    <lineage>
        <taxon>Bacteria</taxon>
        <taxon>Bacillati</taxon>
        <taxon>Bacillota</taxon>
        <taxon>Bacilli</taxon>
        <taxon>Bacillales</taxon>
        <taxon>Paenibacillaceae</taxon>
        <taxon>Paenibacillus</taxon>
    </lineage>
</organism>
<feature type="transmembrane region" description="Helical" evidence="1">
    <location>
        <begin position="341"/>
        <end position="359"/>
    </location>
</feature>
<name>A0A368W1T7_9BACL</name>
<feature type="transmembrane region" description="Helical" evidence="1">
    <location>
        <begin position="310"/>
        <end position="329"/>
    </location>
</feature>
<dbReference type="RefSeq" id="WP_114380293.1">
    <property type="nucleotide sequence ID" value="NZ_QPJD01000007.1"/>
</dbReference>
<keyword evidence="1" id="KW-1133">Transmembrane helix</keyword>
<reference evidence="2 3" key="1">
    <citation type="submission" date="2018-07" db="EMBL/GenBank/DDBJ databases">
        <title>Genomic Encyclopedia of Type Strains, Phase III (KMG-III): the genomes of soil and plant-associated and newly described type strains.</title>
        <authorList>
            <person name="Whitman W."/>
        </authorList>
    </citation>
    <scope>NUCLEOTIDE SEQUENCE [LARGE SCALE GENOMIC DNA]</scope>
    <source>
        <strain evidence="2 3">CECT 7506</strain>
    </source>
</reference>
<feature type="transmembrane region" description="Helical" evidence="1">
    <location>
        <begin position="152"/>
        <end position="170"/>
    </location>
</feature>
<dbReference type="OrthoDB" id="9832569at2"/>
<evidence type="ECO:0000313" key="2">
    <source>
        <dbReference type="EMBL" id="RCW47882.1"/>
    </source>
</evidence>
<comment type="caution">
    <text evidence="2">The sequence shown here is derived from an EMBL/GenBank/DDBJ whole genome shotgun (WGS) entry which is preliminary data.</text>
</comment>
<feature type="transmembrane region" description="Helical" evidence="1">
    <location>
        <begin position="365"/>
        <end position="381"/>
    </location>
</feature>
<evidence type="ECO:0000256" key="1">
    <source>
        <dbReference type="SAM" id="Phobius"/>
    </source>
</evidence>
<protein>
    <recommendedName>
        <fullName evidence="4">Oligosaccharide repeat unit polymerase</fullName>
    </recommendedName>
</protein>
<accession>A0A368W1T7</accession>